<dbReference type="Pfam" id="PF00496">
    <property type="entry name" value="SBP_bac_5"/>
    <property type="match status" value="1"/>
</dbReference>
<keyword evidence="3" id="KW-0813">Transport</keyword>
<evidence type="ECO:0000256" key="5">
    <source>
        <dbReference type="ARBA" id="ARBA00022856"/>
    </source>
</evidence>
<protein>
    <submittedName>
        <fullName evidence="8">Peptide ABC transporter substrate-binding protein</fullName>
    </submittedName>
</protein>
<evidence type="ECO:0000313" key="8">
    <source>
        <dbReference type="EMBL" id="PWG00036.1"/>
    </source>
</evidence>
<evidence type="ECO:0000313" key="9">
    <source>
        <dbReference type="Proteomes" id="UP000245080"/>
    </source>
</evidence>
<dbReference type="RefSeq" id="WP_109249983.1">
    <property type="nucleotide sequence ID" value="NZ_QCXQ01000002.1"/>
</dbReference>
<evidence type="ECO:0000259" key="7">
    <source>
        <dbReference type="Pfam" id="PF00496"/>
    </source>
</evidence>
<comment type="subcellular location">
    <subcellularLocation>
        <location evidence="1">Cell envelope</location>
    </subcellularLocation>
</comment>
<accession>A0A2V1N0Y3</accession>
<dbReference type="GO" id="GO:1904680">
    <property type="term" value="F:peptide transmembrane transporter activity"/>
    <property type="evidence" value="ECO:0007669"/>
    <property type="project" value="TreeGrafter"/>
</dbReference>
<dbReference type="InterPro" id="IPR000914">
    <property type="entry name" value="SBP_5_dom"/>
</dbReference>
<keyword evidence="5" id="KW-0571">Peptide transport</keyword>
<feature type="domain" description="Solute-binding protein family 5" evidence="7">
    <location>
        <begin position="78"/>
        <end position="457"/>
    </location>
</feature>
<dbReference type="Gene3D" id="3.10.105.10">
    <property type="entry name" value="Dipeptide-binding Protein, Domain 3"/>
    <property type="match status" value="1"/>
</dbReference>
<name>A0A2V1N0Y3_9LACO</name>
<evidence type="ECO:0000256" key="4">
    <source>
        <dbReference type="ARBA" id="ARBA00022729"/>
    </source>
</evidence>
<dbReference type="Gene3D" id="3.40.190.10">
    <property type="entry name" value="Periplasmic binding protein-like II"/>
    <property type="match status" value="1"/>
</dbReference>
<dbReference type="OrthoDB" id="403896at2"/>
<dbReference type="InterPro" id="IPR039424">
    <property type="entry name" value="SBP_5"/>
</dbReference>
<keyword evidence="4 6" id="KW-0732">Signal</keyword>
<dbReference type="Proteomes" id="UP000245080">
    <property type="component" value="Unassembled WGS sequence"/>
</dbReference>
<evidence type="ECO:0000256" key="3">
    <source>
        <dbReference type="ARBA" id="ARBA00022448"/>
    </source>
</evidence>
<dbReference type="PIRSF" id="PIRSF002741">
    <property type="entry name" value="MppA"/>
    <property type="match status" value="1"/>
</dbReference>
<dbReference type="SUPFAM" id="SSF53850">
    <property type="entry name" value="Periplasmic binding protein-like II"/>
    <property type="match status" value="1"/>
</dbReference>
<dbReference type="EMBL" id="QCXQ01000002">
    <property type="protein sequence ID" value="PWG00036.1"/>
    <property type="molecule type" value="Genomic_DNA"/>
</dbReference>
<feature type="chain" id="PRO_5016079760" evidence="6">
    <location>
        <begin position="28"/>
        <end position="541"/>
    </location>
</feature>
<keyword evidence="5" id="KW-0653">Protein transport</keyword>
<dbReference type="GO" id="GO:0043190">
    <property type="term" value="C:ATP-binding cassette (ABC) transporter complex"/>
    <property type="evidence" value="ECO:0007669"/>
    <property type="project" value="InterPro"/>
</dbReference>
<keyword evidence="9" id="KW-1185">Reference proteome</keyword>
<reference evidence="8 9" key="1">
    <citation type="journal article" date="2018" name="Int. J. Syst. Evol. Microbiol.">
        <title>Lactobacillus bambusae sp. nov., isolated from a traditional fermented Ma-bamboo shoots of Taiwan.</title>
        <authorList>
            <person name="Wang L.-T."/>
        </authorList>
    </citation>
    <scope>NUCLEOTIDE SEQUENCE [LARGE SCALE GENOMIC DNA]</scope>
    <source>
        <strain evidence="8 9">BS-W1</strain>
    </source>
</reference>
<organism evidence="8 9">
    <name type="scientific">Levilactobacillus bambusae</name>
    <dbReference type="NCBI Taxonomy" id="2024736"/>
    <lineage>
        <taxon>Bacteria</taxon>
        <taxon>Bacillati</taxon>
        <taxon>Bacillota</taxon>
        <taxon>Bacilli</taxon>
        <taxon>Lactobacillales</taxon>
        <taxon>Lactobacillaceae</taxon>
        <taxon>Levilactobacillus</taxon>
    </lineage>
</organism>
<dbReference type="FunFam" id="3.10.105.10:FF:000001">
    <property type="entry name" value="Oligopeptide ABC transporter, oligopeptide-binding protein"/>
    <property type="match status" value="1"/>
</dbReference>
<dbReference type="FunFam" id="3.90.76.10:FF:000001">
    <property type="entry name" value="Oligopeptide ABC transporter substrate-binding protein"/>
    <property type="match status" value="1"/>
</dbReference>
<dbReference type="GO" id="GO:0030288">
    <property type="term" value="C:outer membrane-bounded periplasmic space"/>
    <property type="evidence" value="ECO:0007669"/>
    <property type="project" value="UniProtKB-ARBA"/>
</dbReference>
<dbReference type="PANTHER" id="PTHR30290:SF10">
    <property type="entry name" value="PERIPLASMIC OLIGOPEPTIDE-BINDING PROTEIN-RELATED"/>
    <property type="match status" value="1"/>
</dbReference>
<evidence type="ECO:0000256" key="1">
    <source>
        <dbReference type="ARBA" id="ARBA00004196"/>
    </source>
</evidence>
<comment type="caution">
    <text evidence="8">The sequence shown here is derived from an EMBL/GenBank/DDBJ whole genome shotgun (WGS) entry which is preliminary data.</text>
</comment>
<dbReference type="AlphaFoldDB" id="A0A2V1N0Y3"/>
<evidence type="ECO:0000256" key="2">
    <source>
        <dbReference type="ARBA" id="ARBA00005695"/>
    </source>
</evidence>
<dbReference type="CDD" id="cd08504">
    <property type="entry name" value="PBP2_OppA"/>
    <property type="match status" value="1"/>
</dbReference>
<comment type="similarity">
    <text evidence="2">Belongs to the bacterial solute-binding protein 5 family.</text>
</comment>
<dbReference type="InterPro" id="IPR030678">
    <property type="entry name" value="Peptide/Ni-bd"/>
</dbReference>
<dbReference type="PANTHER" id="PTHR30290">
    <property type="entry name" value="PERIPLASMIC BINDING COMPONENT OF ABC TRANSPORTER"/>
    <property type="match status" value="1"/>
</dbReference>
<evidence type="ECO:0000256" key="6">
    <source>
        <dbReference type="SAM" id="SignalP"/>
    </source>
</evidence>
<feature type="signal peptide" evidence="6">
    <location>
        <begin position="1"/>
        <end position="27"/>
    </location>
</feature>
<sequence>MNLHSSWKLGTVALASVALLAACGSKAADNKAKDKTINVAEASNLPSMDISKATDVVSGKTLNNTNEGLLKFGKNSSLHPAVAKSWTVSKDGKTYTYKLRQSKWSNGDPVTAQDFVYSWRRTVSPKTASQYAYLFDSIENAKSISSGKMAPSTLGIKALDKYTVQVKLAHAQSYFNELVANPEFYPQNQRVVEKYGKQYGTTSSAMVYNGPFKLTGWTGTNDTWTMVKNKSYWNAKSVKLNKVKFWTVKDNQTALSQYQTGKLDTMTLSSTQVKQYKNNPDYVLRPTASTFYIEMNEKKDPIFKNVKARQAISAAIDRDQFVNKVLADGSTAAKGLVPTKMQYQDGKDFASVAYQSGTVSYDLTKAKKLWQEALKESGQSSLSLNLLSDDTPAGKLTTEFLQDQLQKLPGLKITNQNLPFKTRLARSEEGNFDLVVTAWGADYPDASSFLDLFAKGNSLNNGKWSNSEYDDLVNKADVTDATDKKARFNDMVQADQLINQQAGVVPLYQQANGQLVKSNVKGIIYFPTGAQWDYSQAYLTK</sequence>
<gene>
    <name evidence="8" type="ORF">DCM90_03615</name>
</gene>
<dbReference type="Gene3D" id="3.90.76.10">
    <property type="entry name" value="Dipeptide-binding Protein, Domain 1"/>
    <property type="match status" value="1"/>
</dbReference>
<proteinExistence type="inferred from homology"/>
<dbReference type="GO" id="GO:0015833">
    <property type="term" value="P:peptide transport"/>
    <property type="evidence" value="ECO:0007669"/>
    <property type="project" value="UniProtKB-KW"/>
</dbReference>